<dbReference type="InterPro" id="IPR018145">
    <property type="entry name" value="CagE_TrbE_VirB_cntrl_dom"/>
</dbReference>
<evidence type="ECO:0000259" key="1">
    <source>
        <dbReference type="Pfam" id="PF03135"/>
    </source>
</evidence>
<feature type="non-terminal residue" evidence="2">
    <location>
        <position position="534"/>
    </location>
</feature>
<reference evidence="3" key="1">
    <citation type="journal article" date="2019" name="Int. J. Syst. Evol. Microbiol.">
        <title>The Global Catalogue of Microorganisms (GCM) 10K type strain sequencing project: providing services to taxonomists for standard genome sequencing and annotation.</title>
        <authorList>
            <consortium name="The Broad Institute Genomics Platform"/>
            <consortium name="The Broad Institute Genome Sequencing Center for Infectious Disease"/>
            <person name="Wu L."/>
            <person name="Ma J."/>
        </authorList>
    </citation>
    <scope>NUCLEOTIDE SEQUENCE [LARGE SCALE GENOMIC DNA]</scope>
    <source>
        <strain evidence="3">KCTC 42986</strain>
    </source>
</reference>
<dbReference type="InterPro" id="IPR027417">
    <property type="entry name" value="P-loop_NTPase"/>
</dbReference>
<protein>
    <submittedName>
        <fullName evidence="2">Type IV secretion system protein VirB4</fullName>
    </submittedName>
</protein>
<organism evidence="2 3">
    <name type="scientific">Undibacterium arcticum</name>
    <dbReference type="NCBI Taxonomy" id="1762892"/>
    <lineage>
        <taxon>Bacteria</taxon>
        <taxon>Pseudomonadati</taxon>
        <taxon>Pseudomonadota</taxon>
        <taxon>Betaproteobacteria</taxon>
        <taxon>Burkholderiales</taxon>
        <taxon>Oxalobacteraceae</taxon>
        <taxon>Undibacterium</taxon>
    </lineage>
</organism>
<evidence type="ECO:0000313" key="3">
    <source>
        <dbReference type="Proteomes" id="UP001595530"/>
    </source>
</evidence>
<proteinExistence type="predicted"/>
<feature type="domain" description="CagE TrbE VirB component of type IV transporter system central" evidence="1">
    <location>
        <begin position="199"/>
        <end position="306"/>
    </location>
</feature>
<dbReference type="Proteomes" id="UP001595530">
    <property type="component" value="Unassembled WGS sequence"/>
</dbReference>
<gene>
    <name evidence="2" type="ORF">ACFOFO_19895</name>
</gene>
<keyword evidence="3" id="KW-1185">Reference proteome</keyword>
<dbReference type="SUPFAM" id="SSF52540">
    <property type="entry name" value="P-loop containing nucleoside triphosphate hydrolases"/>
    <property type="match status" value="1"/>
</dbReference>
<evidence type="ECO:0000313" key="2">
    <source>
        <dbReference type="EMBL" id="MFC3110196.1"/>
    </source>
</evidence>
<dbReference type="EMBL" id="JBHRTP010000071">
    <property type="protein sequence ID" value="MFC3110196.1"/>
    <property type="molecule type" value="Genomic_DNA"/>
</dbReference>
<accession>A0ABV7F7G3</accession>
<name>A0ABV7F7G3_9BURK</name>
<sequence>MSMIESDMVLNIDGSLVAFFSFDGVDAEGLTVVEADRYANLLEHGLKVCDEHMTMWATVDRRRIYDYPEAHFGTEIGSAINNVWKEQFTGGAQFANHHFMAFMYSAGKGAGGFFESISSHMQVKQEGIGSAIVSTLKSFFSKTVAVQNQFEQMAAMKAAFYAKLNEFEETVTDLGFKRLQNEELLTYLHTRCSPATAGQPIKMPVVPTYLNTWLPDNTLSRKHKHLVFSDSEDCCVGAFTVKAWPNGASPGIIDALLSVPCEVTISQIFRFSDQAKAKSFIEQTEEHHRSSTKGLMAMAVEAWTKEPTDQVDTGKLLLAQDAQHAMQELTAFNRLYGYFNMTVLGYGTTPTQLEENLKLIATGLRRRGFVLLRESLHLRSVFSATMPGQANTLFRWAFMNIANVTDMAMIRTLSVGDKVNRHLTEQTGRQQGALTVLPTEYSTPYYFSFHETDLAHTLVVGPAGSGKTSIVNFLISQFEKHSPCNRIIFDKDYSCWISTLLQDGSHIDMDLRSGANVKLNPFSLLKDEANIIWL</sequence>
<comment type="caution">
    <text evidence="2">The sequence shown here is derived from an EMBL/GenBank/DDBJ whole genome shotgun (WGS) entry which is preliminary data.</text>
</comment>
<dbReference type="Pfam" id="PF03135">
    <property type="entry name" value="CagE_TrbE_VirB"/>
    <property type="match status" value="1"/>
</dbReference>